<keyword evidence="2" id="KW-1185">Reference proteome</keyword>
<proteinExistence type="predicted"/>
<dbReference type="Proteomes" id="UP000294588">
    <property type="component" value="Unassembled WGS sequence"/>
</dbReference>
<evidence type="ECO:0000313" key="2">
    <source>
        <dbReference type="Proteomes" id="UP000294588"/>
    </source>
</evidence>
<sequence>MNNKIFIVEDESDILELVKLVLKNAGYQTEGFNGAKLMLNRLTEQIPDLIILDLMLPDLDGMEACRIIKNRPEWETIPIIMLTARTDVEDRVRGLEYGADDYITKPFASSELVARVKAVLRRRGWETSKNVLTITSDFRIDFNKFEVYIRDKRVDLTLTEFKILQLLTQRPGWVYSRNQILDYLWGNDKIVIERTVDVHIRNLREKLGDYAWTIKNIRGMGYKFSPYEEDSGQ</sequence>
<dbReference type="EMBL" id="SMOG01000008">
    <property type="protein sequence ID" value="TDF73125.1"/>
    <property type="molecule type" value="Genomic_DNA"/>
</dbReference>
<organism evidence="1 2">
    <name type="scientific">Candidatus Syntrophosphaera thermopropionivorans</name>
    <dbReference type="NCBI Taxonomy" id="2593015"/>
    <lineage>
        <taxon>Bacteria</taxon>
        <taxon>Pseudomonadati</taxon>
        <taxon>Candidatus Cloacimonadota</taxon>
        <taxon>Candidatus Cloacimonadia</taxon>
        <taxon>Candidatus Cloacimonadales</taxon>
        <taxon>Candidatus Cloacimonadaceae</taxon>
        <taxon>Candidatus Syntrophosphaera</taxon>
    </lineage>
</organism>
<reference evidence="1" key="1">
    <citation type="submission" date="2019-03" db="EMBL/GenBank/DDBJ databases">
        <title>Candidatus Syntrophosphaera thermopropionivorans: a novel player in syntrophic propionate oxidation during anaerobic digestion.</title>
        <authorList>
            <person name="Dyksma S."/>
        </authorList>
    </citation>
    <scope>NUCLEOTIDE SEQUENCE</scope>
    <source>
        <strain evidence="1">W5</strain>
    </source>
</reference>
<gene>
    <name evidence="1" type="ORF">E0946_03680</name>
</gene>
<evidence type="ECO:0000313" key="1">
    <source>
        <dbReference type="EMBL" id="TDF73125.1"/>
    </source>
</evidence>
<protein>
    <submittedName>
        <fullName evidence="1">Response regulator transcription factor</fullName>
    </submittedName>
</protein>
<comment type="caution">
    <text evidence="1">The sequence shown here is derived from an EMBL/GenBank/DDBJ whole genome shotgun (WGS) entry which is preliminary data.</text>
</comment>
<accession>A0AC61QJ74</accession>
<name>A0AC61QJ74_9BACT</name>